<evidence type="ECO:0000313" key="7">
    <source>
        <dbReference type="EMBL" id="MBG6134793.1"/>
    </source>
</evidence>
<accession>A0A8J7G6X3</accession>
<organism evidence="7 8">
    <name type="scientific">Longispora fulva</name>
    <dbReference type="NCBI Taxonomy" id="619741"/>
    <lineage>
        <taxon>Bacteria</taxon>
        <taxon>Bacillati</taxon>
        <taxon>Actinomycetota</taxon>
        <taxon>Actinomycetes</taxon>
        <taxon>Micromonosporales</taxon>
        <taxon>Micromonosporaceae</taxon>
        <taxon>Longispora</taxon>
    </lineage>
</organism>
<evidence type="ECO:0000256" key="3">
    <source>
        <dbReference type="ARBA" id="ARBA00023125"/>
    </source>
</evidence>
<dbReference type="Gene3D" id="1.25.40.10">
    <property type="entry name" value="Tetratricopeptide repeat domain"/>
    <property type="match status" value="2"/>
</dbReference>
<keyword evidence="3 5" id="KW-0238">DNA-binding</keyword>
<evidence type="ECO:0000313" key="8">
    <source>
        <dbReference type="Proteomes" id="UP000622552"/>
    </source>
</evidence>
<dbReference type="AlphaFoldDB" id="A0A8J7G6X3"/>
<protein>
    <submittedName>
        <fullName evidence="7">DNA-binding SARP family transcriptional activator/tetratricopeptide (TPR) repeat protein</fullName>
    </submittedName>
</protein>
<dbReference type="SUPFAM" id="SSF52540">
    <property type="entry name" value="P-loop containing nucleoside triphosphate hydrolases"/>
    <property type="match status" value="1"/>
</dbReference>
<evidence type="ECO:0000256" key="1">
    <source>
        <dbReference type="ARBA" id="ARBA00005820"/>
    </source>
</evidence>
<dbReference type="RefSeq" id="WP_197001984.1">
    <property type="nucleotide sequence ID" value="NZ_BONS01000023.1"/>
</dbReference>
<dbReference type="InterPro" id="IPR027417">
    <property type="entry name" value="P-loop_NTPase"/>
</dbReference>
<dbReference type="SUPFAM" id="SSF48452">
    <property type="entry name" value="TPR-like"/>
    <property type="match status" value="2"/>
</dbReference>
<dbReference type="CDD" id="cd15831">
    <property type="entry name" value="BTAD"/>
    <property type="match status" value="1"/>
</dbReference>
<sequence length="906" mass="96940">MALAPLERNLLTILALSARTVLSTERIIDGLWGDRPPAAPRSRVQGLVSTLRRKLGDVLVTRHPGYVLDLAPDACDLGRCEDLARRARSAGSPAETADLLGRALGLWRGEPLDGVNAPGADADRARLTELRVGLLEERFEAGLGLGAHTELVAELTAAVAAHPLRERLAGQLMLALYRCNRQADALRAYQALREQLAEELGADPCSDLRDLHATILRGGQVAGAGPGRERAVLDGSAEHAPAGEVARVEPSRVVEEHRPAQMPASVGHFTGRRADLGELTAALPGPDDEPRVLVVSGAGGLGKTALVVRWAHSVADRFPDGQIFVDLRGGGQAEALSPGTALGAVLLALGVAVEQLPVSSEERATLYRTLVHDRRVLLVADDVGSVAQLLPLVPPTPGSLVVATSRRRLTALTAHHAVRTLAIEPLDPGAAYELLCGIVGPERLRGEDATEVVELCGGWPLALRLAGATLAARSRQTLSSFADELRERVDVLSVADDPRTVRAALADAHDSLGPAAGRLFAQLGLVPGSSVCLQLAAAAAGTSVLRARGLLDELISANLVVETGPDRYWFHDMIWRYARRCGAALTDRAVVEDRVIRWYLAVYDGVARRVTPDADWPPVSGPVEWLPFESDADADRFAAAESPNLPGVLRWVAAHGNPGLAWHLAALTYAADAGLPPEACELGLAAALALDDRHAAGEAHAQLGAVLLRDPLRLDEADGHLTLAAELLEPGDGRLACTASFGLGALRARQGRNTEARAALESGLRFLDPGRDPLSYAIMLLGYAEVLVRSGAVDRGQERFAQAMILCQATLGSQGDRFGQFDRGRVYLNQQLADAYLDFLGRSLDAPRVTGPDRRLARTLVDISLALRSREPVNRDVVFPQQRQKRWLDERYMSLPRVDAADSYRI</sequence>
<evidence type="ECO:0000256" key="2">
    <source>
        <dbReference type="ARBA" id="ARBA00023015"/>
    </source>
</evidence>
<dbReference type="InterPro" id="IPR036388">
    <property type="entry name" value="WH-like_DNA-bd_sf"/>
</dbReference>
<dbReference type="GO" id="GO:0043531">
    <property type="term" value="F:ADP binding"/>
    <property type="evidence" value="ECO:0007669"/>
    <property type="project" value="InterPro"/>
</dbReference>
<dbReference type="GO" id="GO:0000160">
    <property type="term" value="P:phosphorelay signal transduction system"/>
    <property type="evidence" value="ECO:0007669"/>
    <property type="project" value="InterPro"/>
</dbReference>
<proteinExistence type="inferred from homology"/>
<feature type="DNA-binding region" description="OmpR/PhoB-type" evidence="5">
    <location>
        <begin position="1"/>
        <end position="70"/>
    </location>
</feature>
<dbReference type="InterPro" id="IPR016032">
    <property type="entry name" value="Sig_transdc_resp-reg_C-effctor"/>
</dbReference>
<comment type="similarity">
    <text evidence="1">Belongs to the AfsR/DnrI/RedD regulatory family.</text>
</comment>
<dbReference type="Gene3D" id="3.40.50.300">
    <property type="entry name" value="P-loop containing nucleotide triphosphate hydrolases"/>
    <property type="match status" value="1"/>
</dbReference>
<evidence type="ECO:0000256" key="5">
    <source>
        <dbReference type="PROSITE-ProRule" id="PRU01091"/>
    </source>
</evidence>
<dbReference type="Pfam" id="PF00486">
    <property type="entry name" value="Trans_reg_C"/>
    <property type="match status" value="1"/>
</dbReference>
<dbReference type="InterPro" id="IPR051677">
    <property type="entry name" value="AfsR-DnrI-RedD_regulator"/>
</dbReference>
<dbReference type="GO" id="GO:0006355">
    <property type="term" value="P:regulation of DNA-templated transcription"/>
    <property type="evidence" value="ECO:0007669"/>
    <property type="project" value="InterPro"/>
</dbReference>
<dbReference type="GO" id="GO:0003677">
    <property type="term" value="F:DNA binding"/>
    <property type="evidence" value="ECO:0007669"/>
    <property type="project" value="UniProtKB-UniRule"/>
</dbReference>
<gene>
    <name evidence="7" type="ORF">IW245_000987</name>
</gene>
<dbReference type="Pfam" id="PF00931">
    <property type="entry name" value="NB-ARC"/>
    <property type="match status" value="1"/>
</dbReference>
<feature type="domain" description="OmpR/PhoB-type" evidence="6">
    <location>
        <begin position="1"/>
        <end position="70"/>
    </location>
</feature>
<keyword evidence="2" id="KW-0805">Transcription regulation</keyword>
<comment type="caution">
    <text evidence="7">The sequence shown here is derived from an EMBL/GenBank/DDBJ whole genome shotgun (WGS) entry which is preliminary data.</text>
</comment>
<dbReference type="SMART" id="SM00862">
    <property type="entry name" value="Trans_reg_C"/>
    <property type="match status" value="1"/>
</dbReference>
<dbReference type="InterPro" id="IPR005158">
    <property type="entry name" value="BTAD"/>
</dbReference>
<dbReference type="PANTHER" id="PTHR35807:SF1">
    <property type="entry name" value="TRANSCRIPTIONAL REGULATOR REDD"/>
    <property type="match status" value="1"/>
</dbReference>
<dbReference type="Pfam" id="PF03704">
    <property type="entry name" value="BTAD"/>
    <property type="match status" value="1"/>
</dbReference>
<keyword evidence="8" id="KW-1185">Reference proteome</keyword>
<reference evidence="7" key="1">
    <citation type="submission" date="2020-11" db="EMBL/GenBank/DDBJ databases">
        <title>Sequencing the genomes of 1000 actinobacteria strains.</title>
        <authorList>
            <person name="Klenk H.-P."/>
        </authorList>
    </citation>
    <scope>NUCLEOTIDE SEQUENCE</scope>
    <source>
        <strain evidence="7">DSM 45356</strain>
    </source>
</reference>
<dbReference type="SMART" id="SM01043">
    <property type="entry name" value="BTAD"/>
    <property type="match status" value="1"/>
</dbReference>
<dbReference type="Proteomes" id="UP000622552">
    <property type="component" value="Unassembled WGS sequence"/>
</dbReference>
<evidence type="ECO:0000259" key="6">
    <source>
        <dbReference type="PROSITE" id="PS51755"/>
    </source>
</evidence>
<dbReference type="Gene3D" id="1.10.10.10">
    <property type="entry name" value="Winged helix-like DNA-binding domain superfamily/Winged helix DNA-binding domain"/>
    <property type="match status" value="1"/>
</dbReference>
<dbReference type="EMBL" id="JADOUF010000001">
    <property type="protein sequence ID" value="MBG6134793.1"/>
    <property type="molecule type" value="Genomic_DNA"/>
</dbReference>
<dbReference type="PROSITE" id="PS51755">
    <property type="entry name" value="OMPR_PHOB"/>
    <property type="match status" value="1"/>
</dbReference>
<dbReference type="PRINTS" id="PR00364">
    <property type="entry name" value="DISEASERSIST"/>
</dbReference>
<keyword evidence="4" id="KW-0804">Transcription</keyword>
<evidence type="ECO:0000256" key="4">
    <source>
        <dbReference type="ARBA" id="ARBA00023163"/>
    </source>
</evidence>
<dbReference type="InterPro" id="IPR002182">
    <property type="entry name" value="NB-ARC"/>
</dbReference>
<name>A0A8J7G6X3_9ACTN</name>
<dbReference type="SUPFAM" id="SSF46894">
    <property type="entry name" value="C-terminal effector domain of the bipartite response regulators"/>
    <property type="match status" value="1"/>
</dbReference>
<dbReference type="InterPro" id="IPR011990">
    <property type="entry name" value="TPR-like_helical_dom_sf"/>
</dbReference>
<dbReference type="PANTHER" id="PTHR35807">
    <property type="entry name" value="TRANSCRIPTIONAL REGULATOR REDD-RELATED"/>
    <property type="match status" value="1"/>
</dbReference>
<dbReference type="InterPro" id="IPR001867">
    <property type="entry name" value="OmpR/PhoB-type_DNA-bd"/>
</dbReference>